<comment type="similarity">
    <text evidence="11 12">Belongs to the TonB-dependent receptor family.</text>
</comment>
<dbReference type="AlphaFoldDB" id="A0A1M5QER1"/>
<keyword evidence="10 11" id="KW-0998">Cell outer membrane</keyword>
<protein>
    <submittedName>
        <fullName evidence="16">Iron complex outermembrane recepter protein</fullName>
    </submittedName>
</protein>
<dbReference type="InterPro" id="IPR000531">
    <property type="entry name" value="Beta-barrel_TonB"/>
</dbReference>
<evidence type="ECO:0000259" key="15">
    <source>
        <dbReference type="Pfam" id="PF07715"/>
    </source>
</evidence>
<evidence type="ECO:0000256" key="13">
    <source>
        <dbReference type="SAM" id="SignalP"/>
    </source>
</evidence>
<evidence type="ECO:0000256" key="9">
    <source>
        <dbReference type="ARBA" id="ARBA00023136"/>
    </source>
</evidence>
<proteinExistence type="inferred from homology"/>
<evidence type="ECO:0000313" key="16">
    <source>
        <dbReference type="EMBL" id="SHH12340.1"/>
    </source>
</evidence>
<evidence type="ECO:0000256" key="3">
    <source>
        <dbReference type="ARBA" id="ARBA00022452"/>
    </source>
</evidence>
<dbReference type="GO" id="GO:0009279">
    <property type="term" value="C:cell outer membrane"/>
    <property type="evidence" value="ECO:0007669"/>
    <property type="project" value="UniProtKB-SubCell"/>
</dbReference>
<sequence length="775" mass="84651">MKRITHLGLALAGSLSLPALAQTDAPSTTRTVTDTPTAAAETIEEVVVTAQRREEKLQDVPLAVTAFSPDQLQSRGIEDVTDLSALAPGLRIAKTPSNNTISQISIRGVTQINPAIYWDPAVGIYVDGVYIGKAQGSVFDVVDLTAVEVLRGPQGTLYGRNTLAGAINLRTRAPSGVFGGSANVEVGNYNSLVQKANLDLPQWGIARVSVGVRSERRDGWVKTERTSAVSELNNRNNDAFRVAADFDFSDRFKAEYRFDASNVNQTNNFDQLYRLEPTGIFAPATDTTPAGFLADFFPVLAGFASQDRQTRADVDAPSFEVSRISGHALTLSYQLDEHNTIKSITGYRRLEWNDSLDLDGSPNDVVFTQRFTDYDQTSQDLQLLGSRGSLTYVAGVYYFADDGNTDNPQRFFFGNALFDSRYATKTDAWAGYGQVDYKPVDALTLSAGIRYTREKKELSRVFGVSASAADPFFYFIPEGTQASRTFDATTPMLSVAYKLTPQVNLYARYAEGFKSGGFNGEYSNTAPPADRPNINIDETRTPFKPERQKSFEVGSKSTLFDGRALLNVALFHNELTDLQQSTFLGGAESAAGSVIRNAGEATVYGAELEATVVLMPGTRLSGNYAYLHPEFDRFDDGGVNQADNRAFVHAPKHTFNVLLDSTVYRAAWGNVRGLIDYAYTDSIFTYPYQLDGSNPNAQLAANSQVKAYGLLNARIGVGDVKLSESATGDLFLWVRNLADEDTASNFIDFGPGFGNLAVANFVEPRTYGLSLSVRW</sequence>
<evidence type="ECO:0000256" key="5">
    <source>
        <dbReference type="ARBA" id="ARBA00022692"/>
    </source>
</evidence>
<dbReference type="EMBL" id="FQWZ01000006">
    <property type="protein sequence ID" value="SHH12340.1"/>
    <property type="molecule type" value="Genomic_DNA"/>
</dbReference>
<dbReference type="InterPro" id="IPR012910">
    <property type="entry name" value="Plug_dom"/>
</dbReference>
<dbReference type="PANTHER" id="PTHR32552:SF81">
    <property type="entry name" value="TONB-DEPENDENT OUTER MEMBRANE RECEPTOR"/>
    <property type="match status" value="1"/>
</dbReference>
<keyword evidence="6" id="KW-0408">Iron</keyword>
<feature type="chain" id="PRO_5012431985" evidence="13">
    <location>
        <begin position="22"/>
        <end position="775"/>
    </location>
</feature>
<keyword evidence="7" id="KW-0406">Ion transport</keyword>
<dbReference type="PROSITE" id="PS52016">
    <property type="entry name" value="TONB_DEPENDENT_REC_3"/>
    <property type="match status" value="1"/>
</dbReference>
<keyword evidence="3 11" id="KW-1134">Transmembrane beta strand</keyword>
<comment type="subcellular location">
    <subcellularLocation>
        <location evidence="1 11">Cell outer membrane</location>
        <topology evidence="1 11">Multi-pass membrane protein</topology>
    </subcellularLocation>
</comment>
<name>A0A1M5QER1_9GAMM</name>
<dbReference type="STRING" id="490188.SAMN04488068_2556"/>
<keyword evidence="4" id="KW-0410">Iron transport</keyword>
<dbReference type="Pfam" id="PF00593">
    <property type="entry name" value="TonB_dep_Rec_b-barrel"/>
    <property type="match status" value="1"/>
</dbReference>
<accession>A0A1M5QER1</accession>
<dbReference type="CDD" id="cd01347">
    <property type="entry name" value="ligand_gated_channel"/>
    <property type="match status" value="1"/>
</dbReference>
<evidence type="ECO:0000256" key="6">
    <source>
        <dbReference type="ARBA" id="ARBA00023004"/>
    </source>
</evidence>
<dbReference type="OrthoDB" id="127311at2"/>
<dbReference type="GO" id="GO:0006826">
    <property type="term" value="P:iron ion transport"/>
    <property type="evidence" value="ECO:0007669"/>
    <property type="project" value="UniProtKB-KW"/>
</dbReference>
<evidence type="ECO:0000256" key="4">
    <source>
        <dbReference type="ARBA" id="ARBA00022496"/>
    </source>
</evidence>
<evidence type="ECO:0000256" key="12">
    <source>
        <dbReference type="RuleBase" id="RU003357"/>
    </source>
</evidence>
<evidence type="ECO:0000256" key="10">
    <source>
        <dbReference type="ARBA" id="ARBA00023237"/>
    </source>
</evidence>
<dbReference type="SUPFAM" id="SSF56935">
    <property type="entry name" value="Porins"/>
    <property type="match status" value="1"/>
</dbReference>
<dbReference type="PANTHER" id="PTHR32552">
    <property type="entry name" value="FERRICHROME IRON RECEPTOR-RELATED"/>
    <property type="match status" value="1"/>
</dbReference>
<evidence type="ECO:0000256" key="1">
    <source>
        <dbReference type="ARBA" id="ARBA00004571"/>
    </source>
</evidence>
<feature type="domain" description="TonB-dependent receptor plug" evidence="15">
    <location>
        <begin position="57"/>
        <end position="166"/>
    </location>
</feature>
<keyword evidence="13" id="KW-0732">Signal</keyword>
<dbReference type="InterPro" id="IPR039426">
    <property type="entry name" value="TonB-dep_rcpt-like"/>
</dbReference>
<gene>
    <name evidence="16" type="ORF">SAMN04488068_2556</name>
</gene>
<keyword evidence="2 11" id="KW-0813">Transport</keyword>
<dbReference type="InterPro" id="IPR036942">
    <property type="entry name" value="Beta-barrel_TonB_sf"/>
</dbReference>
<reference evidence="16 17" key="1">
    <citation type="submission" date="2016-11" db="EMBL/GenBank/DDBJ databases">
        <authorList>
            <person name="Jaros S."/>
            <person name="Januszkiewicz K."/>
            <person name="Wedrychowicz H."/>
        </authorList>
    </citation>
    <scope>NUCLEOTIDE SEQUENCE [LARGE SCALE GENOMIC DNA]</scope>
    <source>
        <strain evidence="16 17">CGMCC 1.7049</strain>
    </source>
</reference>
<evidence type="ECO:0000313" key="17">
    <source>
        <dbReference type="Proteomes" id="UP000199758"/>
    </source>
</evidence>
<evidence type="ECO:0000256" key="8">
    <source>
        <dbReference type="ARBA" id="ARBA00023077"/>
    </source>
</evidence>
<dbReference type="Proteomes" id="UP000199758">
    <property type="component" value="Unassembled WGS sequence"/>
</dbReference>
<keyword evidence="5 11" id="KW-0812">Transmembrane</keyword>
<evidence type="ECO:0000256" key="11">
    <source>
        <dbReference type="PROSITE-ProRule" id="PRU01360"/>
    </source>
</evidence>
<dbReference type="Pfam" id="PF07715">
    <property type="entry name" value="Plug"/>
    <property type="match status" value="1"/>
</dbReference>
<organism evidence="16 17">
    <name type="scientific">Hydrocarboniphaga daqingensis</name>
    <dbReference type="NCBI Taxonomy" id="490188"/>
    <lineage>
        <taxon>Bacteria</taxon>
        <taxon>Pseudomonadati</taxon>
        <taxon>Pseudomonadota</taxon>
        <taxon>Gammaproteobacteria</taxon>
        <taxon>Nevskiales</taxon>
        <taxon>Nevskiaceae</taxon>
        <taxon>Hydrocarboniphaga</taxon>
    </lineage>
</organism>
<dbReference type="Gene3D" id="2.40.170.20">
    <property type="entry name" value="TonB-dependent receptor, beta-barrel domain"/>
    <property type="match status" value="1"/>
</dbReference>
<feature type="domain" description="TonB-dependent receptor-like beta-barrel" evidence="14">
    <location>
        <begin position="282"/>
        <end position="737"/>
    </location>
</feature>
<evidence type="ECO:0000256" key="7">
    <source>
        <dbReference type="ARBA" id="ARBA00023065"/>
    </source>
</evidence>
<keyword evidence="8 12" id="KW-0798">TonB box</keyword>
<feature type="signal peptide" evidence="13">
    <location>
        <begin position="1"/>
        <end position="21"/>
    </location>
</feature>
<keyword evidence="9 11" id="KW-0472">Membrane</keyword>
<evidence type="ECO:0000259" key="14">
    <source>
        <dbReference type="Pfam" id="PF00593"/>
    </source>
</evidence>
<keyword evidence="17" id="KW-1185">Reference proteome</keyword>
<dbReference type="RefSeq" id="WP_072898071.1">
    <property type="nucleotide sequence ID" value="NZ_FQWZ01000006.1"/>
</dbReference>
<evidence type="ECO:0000256" key="2">
    <source>
        <dbReference type="ARBA" id="ARBA00022448"/>
    </source>
</evidence>